<organism evidence="3 4">
    <name type="scientific">Anopheles dirus</name>
    <dbReference type="NCBI Taxonomy" id="7168"/>
    <lineage>
        <taxon>Eukaryota</taxon>
        <taxon>Metazoa</taxon>
        <taxon>Ecdysozoa</taxon>
        <taxon>Arthropoda</taxon>
        <taxon>Hexapoda</taxon>
        <taxon>Insecta</taxon>
        <taxon>Pterygota</taxon>
        <taxon>Neoptera</taxon>
        <taxon>Endopterygota</taxon>
        <taxon>Diptera</taxon>
        <taxon>Nematocera</taxon>
        <taxon>Culicoidea</taxon>
        <taxon>Culicidae</taxon>
        <taxon>Anophelinae</taxon>
        <taxon>Anopheles</taxon>
    </lineage>
</organism>
<sequence>MEYTDQEASNANALPDDIEQNFLTQFSSMVTTDKDELIRHFQSIGENVNLTTATFFLDMTNWNLQAAVGCYFDYMAQGRQPSMRLMDDITVGKGEKITPNTAVKLTWLLQNNGEITWPSGTYVALLRDPSTAPEDLAPLTYEDLKHYVPTVVPDESVAVSVQLVTPATEGLFKTVWCMYTPSGTTFGDKIISLLEVSQDGTMAATQQYAHLQETASNETAISLQNASVAGPQQQTSGDPDDSEMWG</sequence>
<dbReference type="AlphaFoldDB" id="A0A182N175"/>
<dbReference type="GO" id="GO:0043130">
    <property type="term" value="F:ubiquitin binding"/>
    <property type="evidence" value="ECO:0007669"/>
    <property type="project" value="TreeGrafter"/>
</dbReference>
<proteinExistence type="predicted"/>
<dbReference type="STRING" id="7168.A0A182N175"/>
<feature type="compositionally biased region" description="Polar residues" evidence="1">
    <location>
        <begin position="223"/>
        <end position="237"/>
    </location>
</feature>
<dbReference type="Proteomes" id="UP000075884">
    <property type="component" value="Unassembled WGS sequence"/>
</dbReference>
<dbReference type="Gene3D" id="2.60.40.10">
    <property type="entry name" value="Immunoglobulins"/>
    <property type="match status" value="1"/>
</dbReference>
<evidence type="ECO:0000313" key="4">
    <source>
        <dbReference type="Proteomes" id="UP000075884"/>
    </source>
</evidence>
<protein>
    <submittedName>
        <fullName evidence="3">N_BRCA1_IG domain-containing protein</fullName>
    </submittedName>
</protein>
<feature type="domain" description="Nbr1 FW" evidence="2">
    <location>
        <begin position="90"/>
        <end position="196"/>
    </location>
</feature>
<evidence type="ECO:0000256" key="1">
    <source>
        <dbReference type="SAM" id="MobiDB-lite"/>
    </source>
</evidence>
<dbReference type="EnsemblMetazoa" id="ADIR001383-RA">
    <property type="protein sequence ID" value="ADIR001383-PA"/>
    <property type="gene ID" value="ADIR001383"/>
</dbReference>
<evidence type="ECO:0000313" key="3">
    <source>
        <dbReference type="EnsemblMetazoa" id="ADIR001383-PA"/>
    </source>
</evidence>
<dbReference type="CDD" id="cd14349">
    <property type="entry name" value="UBA_CF106"/>
    <property type="match status" value="1"/>
</dbReference>
<keyword evidence="4" id="KW-1185">Reference proteome</keyword>
<dbReference type="PANTHER" id="PTHR20930">
    <property type="entry name" value="OVARIAN CARCINOMA ANTIGEN CA125-RELATED"/>
    <property type="match status" value="1"/>
</dbReference>
<reference evidence="3" key="2">
    <citation type="submission" date="2020-05" db="UniProtKB">
        <authorList>
            <consortium name="EnsemblMetazoa"/>
        </authorList>
    </citation>
    <scope>IDENTIFICATION</scope>
    <source>
        <strain evidence="3">WRAIR2</strain>
    </source>
</reference>
<dbReference type="Gene3D" id="1.10.8.10">
    <property type="entry name" value="DNA helicase RuvA subunit, C-terminal domain"/>
    <property type="match status" value="1"/>
</dbReference>
<name>A0A182N175_9DIPT</name>
<accession>A0A182N175</accession>
<dbReference type="InterPro" id="IPR032350">
    <property type="entry name" value="Nbr1_FW"/>
</dbReference>
<dbReference type="Pfam" id="PF16158">
    <property type="entry name" value="N_BRCA1_IG"/>
    <property type="match status" value="1"/>
</dbReference>
<dbReference type="InterPro" id="IPR039517">
    <property type="entry name" value="C6orf106_UBA-like"/>
</dbReference>
<dbReference type="Pfam" id="PF14555">
    <property type="entry name" value="UBA_4"/>
    <property type="match status" value="1"/>
</dbReference>
<dbReference type="SUPFAM" id="SSF46934">
    <property type="entry name" value="UBA-like"/>
    <property type="match status" value="1"/>
</dbReference>
<reference evidence="4" key="1">
    <citation type="submission" date="2013-03" db="EMBL/GenBank/DDBJ databases">
        <title>The Genome Sequence of Anopheles dirus WRAIR2.</title>
        <authorList>
            <consortium name="The Broad Institute Genomics Platform"/>
            <person name="Neafsey D.E."/>
            <person name="Walton C."/>
            <person name="Walker B."/>
            <person name="Young S.K."/>
            <person name="Zeng Q."/>
            <person name="Gargeya S."/>
            <person name="Fitzgerald M."/>
            <person name="Haas B."/>
            <person name="Abouelleil A."/>
            <person name="Allen A.W."/>
            <person name="Alvarado L."/>
            <person name="Arachchi H.M."/>
            <person name="Berlin A.M."/>
            <person name="Chapman S.B."/>
            <person name="Gainer-Dewar J."/>
            <person name="Goldberg J."/>
            <person name="Griggs A."/>
            <person name="Gujja S."/>
            <person name="Hansen M."/>
            <person name="Howarth C."/>
            <person name="Imamovic A."/>
            <person name="Ireland A."/>
            <person name="Larimer J."/>
            <person name="McCowan C."/>
            <person name="Murphy C."/>
            <person name="Pearson M."/>
            <person name="Poon T.W."/>
            <person name="Priest M."/>
            <person name="Roberts A."/>
            <person name="Saif S."/>
            <person name="Shea T."/>
            <person name="Sisk P."/>
            <person name="Sykes S."/>
            <person name="Wortman J."/>
            <person name="Nusbaum C."/>
            <person name="Birren B."/>
        </authorList>
    </citation>
    <scope>NUCLEOTIDE SEQUENCE [LARGE SCALE GENOMIC DNA]</scope>
    <source>
        <strain evidence="4">WRAIR2</strain>
    </source>
</reference>
<dbReference type="InterPro" id="IPR013783">
    <property type="entry name" value="Ig-like_fold"/>
</dbReference>
<dbReference type="GO" id="GO:0016236">
    <property type="term" value="P:macroautophagy"/>
    <property type="evidence" value="ECO:0007669"/>
    <property type="project" value="TreeGrafter"/>
</dbReference>
<dbReference type="PANTHER" id="PTHR20930:SF0">
    <property type="entry name" value="PROTEIN ILRUN"/>
    <property type="match status" value="1"/>
</dbReference>
<dbReference type="VEuPathDB" id="VectorBase:ADIR001383"/>
<evidence type="ECO:0000259" key="2">
    <source>
        <dbReference type="Pfam" id="PF16158"/>
    </source>
</evidence>
<dbReference type="CDD" id="cd14947">
    <property type="entry name" value="NBR1_like"/>
    <property type="match status" value="1"/>
</dbReference>
<dbReference type="InterPro" id="IPR009060">
    <property type="entry name" value="UBA-like_sf"/>
</dbReference>
<dbReference type="GO" id="GO:0000407">
    <property type="term" value="C:phagophore assembly site"/>
    <property type="evidence" value="ECO:0007669"/>
    <property type="project" value="TreeGrafter"/>
</dbReference>
<feature type="region of interest" description="Disordered" evidence="1">
    <location>
        <begin position="223"/>
        <end position="246"/>
    </location>
</feature>